<accession>A0A834EGA5</accession>
<dbReference type="PANTHER" id="PTHR10678">
    <property type="entry name" value="26S PROTEASOME NON-ATPASE REGULATORY SUBUNIT 11/COP9 SIGNALOSOME COMPLEX SUBUNIT 2"/>
    <property type="match status" value="1"/>
</dbReference>
<dbReference type="Gene3D" id="1.25.40.570">
    <property type="match status" value="2"/>
</dbReference>
<name>A0A834EGA5_9CHIR</name>
<sequence>MMDDKALLVEVQLLESKTYHDLRNLPKAQTALTSAQTTANTIYCTPKFQATLDMQSEDVQALVSGKIALQYVKRQIEALKYVAQASKSRSLTDFEKAPTDYQAELQDESVISTHLAKLHDNLLEQNLI</sequence>
<dbReference type="AlphaFoldDB" id="A0A834EGA5"/>
<evidence type="ECO:0000313" key="1">
    <source>
        <dbReference type="EMBL" id="KAF6119845.1"/>
    </source>
</evidence>
<evidence type="ECO:0000313" key="2">
    <source>
        <dbReference type="Proteomes" id="UP000664940"/>
    </source>
</evidence>
<dbReference type="InterPro" id="IPR050871">
    <property type="entry name" value="26S_Proteasome/COP9_Components"/>
</dbReference>
<reference evidence="1 2" key="1">
    <citation type="journal article" date="2020" name="Nature">
        <title>Six reference-quality genomes reveal evolution of bat adaptations.</title>
        <authorList>
            <person name="Jebb D."/>
            <person name="Huang Z."/>
            <person name="Pippel M."/>
            <person name="Hughes G.M."/>
            <person name="Lavrichenko K."/>
            <person name="Devanna P."/>
            <person name="Winkler S."/>
            <person name="Jermiin L.S."/>
            <person name="Skirmuntt E.C."/>
            <person name="Katzourakis A."/>
            <person name="Burkitt-Gray L."/>
            <person name="Ray D.A."/>
            <person name="Sullivan K.A.M."/>
            <person name="Roscito J.G."/>
            <person name="Kirilenko B.M."/>
            <person name="Davalos L.M."/>
            <person name="Corthals A.P."/>
            <person name="Power M.L."/>
            <person name="Jones G."/>
            <person name="Ransome R.D."/>
            <person name="Dechmann D.K.N."/>
            <person name="Locatelli A.G."/>
            <person name="Puechmaille S.J."/>
            <person name="Fedrigo O."/>
            <person name="Jarvis E.D."/>
            <person name="Hiller M."/>
            <person name="Vernes S.C."/>
            <person name="Myers E.W."/>
            <person name="Teeling E.C."/>
        </authorList>
    </citation>
    <scope>NUCLEOTIDE SEQUENCE [LARGE SCALE GENOMIC DNA]</scope>
    <source>
        <strain evidence="1">Bat1K_MPI-CBG_1</strain>
    </source>
</reference>
<gene>
    <name evidence="1" type="ORF">HJG60_010231</name>
</gene>
<organism evidence="1 2">
    <name type="scientific">Phyllostomus discolor</name>
    <name type="common">pale spear-nosed bat</name>
    <dbReference type="NCBI Taxonomy" id="89673"/>
    <lineage>
        <taxon>Eukaryota</taxon>
        <taxon>Metazoa</taxon>
        <taxon>Chordata</taxon>
        <taxon>Craniata</taxon>
        <taxon>Vertebrata</taxon>
        <taxon>Euteleostomi</taxon>
        <taxon>Mammalia</taxon>
        <taxon>Eutheria</taxon>
        <taxon>Laurasiatheria</taxon>
        <taxon>Chiroptera</taxon>
        <taxon>Yangochiroptera</taxon>
        <taxon>Phyllostomidae</taxon>
        <taxon>Phyllostominae</taxon>
        <taxon>Phyllostomus</taxon>
    </lineage>
</organism>
<protein>
    <submittedName>
        <fullName evidence="1">Uncharacterized protein</fullName>
    </submittedName>
</protein>
<comment type="caution">
    <text evidence="1">The sequence shown here is derived from an EMBL/GenBank/DDBJ whole genome shotgun (WGS) entry which is preliminary data.</text>
</comment>
<dbReference type="Proteomes" id="UP000664940">
    <property type="component" value="Unassembled WGS sequence"/>
</dbReference>
<proteinExistence type="predicted"/>
<dbReference type="EMBL" id="JABVXQ010000003">
    <property type="protein sequence ID" value="KAF6119845.1"/>
    <property type="molecule type" value="Genomic_DNA"/>
</dbReference>